<evidence type="ECO:0000313" key="4">
    <source>
        <dbReference type="EMBL" id="MCI50836.1"/>
    </source>
</evidence>
<organism evidence="4 5">
    <name type="scientific">Trifolium medium</name>
    <dbReference type="NCBI Taxonomy" id="97028"/>
    <lineage>
        <taxon>Eukaryota</taxon>
        <taxon>Viridiplantae</taxon>
        <taxon>Streptophyta</taxon>
        <taxon>Embryophyta</taxon>
        <taxon>Tracheophyta</taxon>
        <taxon>Spermatophyta</taxon>
        <taxon>Magnoliopsida</taxon>
        <taxon>eudicotyledons</taxon>
        <taxon>Gunneridae</taxon>
        <taxon>Pentapetalae</taxon>
        <taxon>rosids</taxon>
        <taxon>fabids</taxon>
        <taxon>Fabales</taxon>
        <taxon>Fabaceae</taxon>
        <taxon>Papilionoideae</taxon>
        <taxon>50 kb inversion clade</taxon>
        <taxon>NPAAA clade</taxon>
        <taxon>Hologalegina</taxon>
        <taxon>IRL clade</taxon>
        <taxon>Trifolieae</taxon>
        <taxon>Trifolium</taxon>
    </lineage>
</organism>
<protein>
    <recommendedName>
        <fullName evidence="3">CCHC-type domain-containing protein</fullName>
    </recommendedName>
</protein>
<dbReference type="Gene3D" id="4.10.60.10">
    <property type="entry name" value="Zinc finger, CCHC-type"/>
    <property type="match status" value="1"/>
</dbReference>
<keyword evidence="5" id="KW-1185">Reference proteome</keyword>
<dbReference type="Pfam" id="PF00098">
    <property type="entry name" value="zf-CCHC"/>
    <property type="match status" value="1"/>
</dbReference>
<dbReference type="SUPFAM" id="SSF57756">
    <property type="entry name" value="Retrovirus zinc finger-like domains"/>
    <property type="match status" value="1"/>
</dbReference>
<feature type="non-terminal residue" evidence="4">
    <location>
        <position position="1"/>
    </location>
</feature>
<keyword evidence="1" id="KW-0479">Metal-binding</keyword>
<keyword evidence="1" id="KW-0862">Zinc</keyword>
<reference evidence="4 5" key="1">
    <citation type="journal article" date="2018" name="Front. Plant Sci.">
        <title>Red Clover (Trifolium pratense) and Zigzag Clover (T. medium) - A Picture of Genomic Similarities and Differences.</title>
        <authorList>
            <person name="Dluhosova J."/>
            <person name="Istvanek J."/>
            <person name="Nedelnik J."/>
            <person name="Repkova J."/>
        </authorList>
    </citation>
    <scope>NUCLEOTIDE SEQUENCE [LARGE SCALE GENOMIC DNA]</scope>
    <source>
        <strain evidence="5">cv. 10/8</strain>
        <tissue evidence="4">Leaf</tissue>
    </source>
</reference>
<dbReference type="InterPro" id="IPR036875">
    <property type="entry name" value="Znf_CCHC_sf"/>
</dbReference>
<accession>A0A392SSL0</accession>
<dbReference type="AlphaFoldDB" id="A0A392SSL0"/>
<dbReference type="PROSITE" id="PS50158">
    <property type="entry name" value="ZF_CCHC"/>
    <property type="match status" value="1"/>
</dbReference>
<comment type="caution">
    <text evidence="4">The sequence shown here is derived from an EMBL/GenBank/DDBJ whole genome shotgun (WGS) entry which is preliminary data.</text>
</comment>
<dbReference type="GO" id="GO:0003676">
    <property type="term" value="F:nucleic acid binding"/>
    <property type="evidence" value="ECO:0007669"/>
    <property type="project" value="InterPro"/>
</dbReference>
<evidence type="ECO:0000256" key="2">
    <source>
        <dbReference type="SAM" id="MobiDB-lite"/>
    </source>
</evidence>
<dbReference type="InterPro" id="IPR001878">
    <property type="entry name" value="Znf_CCHC"/>
</dbReference>
<dbReference type="SMART" id="SM00343">
    <property type="entry name" value="ZnF_C2HC"/>
    <property type="match status" value="1"/>
</dbReference>
<evidence type="ECO:0000256" key="1">
    <source>
        <dbReference type="PROSITE-ProRule" id="PRU00047"/>
    </source>
</evidence>
<evidence type="ECO:0000313" key="5">
    <source>
        <dbReference type="Proteomes" id="UP000265520"/>
    </source>
</evidence>
<dbReference type="GO" id="GO:0008270">
    <property type="term" value="F:zinc ion binding"/>
    <property type="evidence" value="ECO:0007669"/>
    <property type="project" value="UniProtKB-KW"/>
</dbReference>
<name>A0A392SSL0_9FABA</name>
<evidence type="ECO:0000259" key="3">
    <source>
        <dbReference type="PROSITE" id="PS50158"/>
    </source>
</evidence>
<sequence>GKPYDNRGRGNTSGGRKQGNGYCYKCGGRGHMSYECSQKMDKPQESGMQEAKEDYGKGVCVKRRGCGSGG</sequence>
<keyword evidence="1" id="KW-0863">Zinc-finger</keyword>
<feature type="region of interest" description="Disordered" evidence="2">
    <location>
        <begin position="1"/>
        <end position="20"/>
    </location>
</feature>
<feature type="domain" description="CCHC-type" evidence="3">
    <location>
        <begin position="23"/>
        <end position="38"/>
    </location>
</feature>
<dbReference type="Proteomes" id="UP000265520">
    <property type="component" value="Unassembled WGS sequence"/>
</dbReference>
<proteinExistence type="predicted"/>
<dbReference type="EMBL" id="LXQA010422856">
    <property type="protein sequence ID" value="MCI50836.1"/>
    <property type="molecule type" value="Genomic_DNA"/>
</dbReference>